<dbReference type="AlphaFoldDB" id="A0A0A7LEM4"/>
<evidence type="ECO:0000256" key="3">
    <source>
        <dbReference type="ARBA" id="ARBA00022605"/>
    </source>
</evidence>
<evidence type="ECO:0000259" key="17">
    <source>
        <dbReference type="Pfam" id="PF24877"/>
    </source>
</evidence>
<feature type="binding site" description="via carbamate group" evidence="15">
    <location>
        <position position="121"/>
    </location>
    <ligand>
        <name>Mg(2+)</name>
        <dbReference type="ChEBI" id="CHEBI:18420"/>
    </ligand>
</feature>
<dbReference type="Gene3D" id="3.50.30.80">
    <property type="entry name" value="IlvD/EDD C-terminal domain-like"/>
    <property type="match status" value="1"/>
</dbReference>
<protein>
    <recommendedName>
        <fullName evidence="14 15">Dihydroxy-acid dehydratase</fullName>
        <shortName evidence="15">DAD</shortName>
        <ecNumber evidence="14 15">4.2.1.9</ecNumber>
    </recommendedName>
</protein>
<accession>A0A0A7LEM4</accession>
<feature type="binding site" evidence="15">
    <location>
        <position position="120"/>
    </location>
    <ligand>
        <name>Mg(2+)</name>
        <dbReference type="ChEBI" id="CHEBI:18420"/>
    </ligand>
</feature>
<dbReference type="InterPro" id="IPR037237">
    <property type="entry name" value="IlvD/EDD_N"/>
</dbReference>
<feature type="domain" description="Dihydroxy-acid/6-phosphogluconate dehydratase C-terminal" evidence="17">
    <location>
        <begin position="355"/>
        <end position="545"/>
    </location>
</feature>
<evidence type="ECO:0000256" key="4">
    <source>
        <dbReference type="ARBA" id="ARBA00022714"/>
    </source>
</evidence>
<dbReference type="InterPro" id="IPR042096">
    <property type="entry name" value="Dihydro-acid_dehy_C"/>
</dbReference>
<keyword evidence="4 15" id="KW-0001">2Fe-2S</keyword>
<comment type="caution">
    <text evidence="15">Lacks conserved residue(s) required for the propagation of feature annotation.</text>
</comment>
<keyword evidence="19" id="KW-1185">Reference proteome</keyword>
<comment type="similarity">
    <text evidence="2 15">Belongs to the IlvD/Edd family.</text>
</comment>
<feature type="active site" description="Proton acceptor" evidence="15">
    <location>
        <position position="465"/>
    </location>
</feature>
<keyword evidence="5 15" id="KW-0479">Metal-binding</keyword>
<dbReference type="FunFam" id="3.50.30.80:FF:000001">
    <property type="entry name" value="Dihydroxy-acid dehydratase"/>
    <property type="match status" value="1"/>
</dbReference>
<dbReference type="GO" id="GO:0000287">
    <property type="term" value="F:magnesium ion binding"/>
    <property type="evidence" value="ECO:0007669"/>
    <property type="project" value="UniProtKB-UniRule"/>
</dbReference>
<dbReference type="HAMAP" id="MF_00012">
    <property type="entry name" value="IlvD"/>
    <property type="match status" value="1"/>
</dbReference>
<comment type="subunit">
    <text evidence="15">Homodimer.</text>
</comment>
<comment type="function">
    <text evidence="15">Functions in the biosynthesis of branched-chain amino acids. Catalyzes the dehydration of (2R,3R)-2,3-dihydroxy-3-methylpentanoate (2,3-dihydroxy-3-methylvalerate) into 2-oxo-3-methylpentanoate (2-oxo-3-methylvalerate) and of (2R)-2,3-dihydroxy-3-methylbutanoate (2,3-dihydroxyisovalerate) into 2-oxo-3-methylbutanoate (2-oxoisovalerate), the penultimate precursor to L-isoleucine and L-valine, respectively.</text>
</comment>
<evidence type="ECO:0000256" key="9">
    <source>
        <dbReference type="ARBA" id="ARBA00023239"/>
    </source>
</evidence>
<dbReference type="Pfam" id="PF24877">
    <property type="entry name" value="ILV_EDD_C"/>
    <property type="match status" value="1"/>
</dbReference>
<dbReference type="GO" id="GO:0009097">
    <property type="term" value="P:isoleucine biosynthetic process"/>
    <property type="evidence" value="ECO:0007669"/>
    <property type="project" value="UniProtKB-UniRule"/>
</dbReference>
<name>A0A0A7LEM4_9ARCH</name>
<feature type="domain" description="Dihydroxy-acid/6-phosphogluconate dehydratase N-terminal" evidence="16">
    <location>
        <begin position="31"/>
        <end position="343"/>
    </location>
</feature>
<evidence type="ECO:0000256" key="11">
    <source>
        <dbReference type="ARBA" id="ARBA00029304"/>
    </source>
</evidence>
<evidence type="ECO:0000256" key="15">
    <source>
        <dbReference type="HAMAP-Rule" id="MF_00012"/>
    </source>
</evidence>
<dbReference type="HOGENOM" id="CLU_014271_4_2_2"/>
<dbReference type="EMBL" id="CP010070">
    <property type="protein sequence ID" value="AIZ55981.1"/>
    <property type="molecule type" value="Genomic_DNA"/>
</dbReference>
<dbReference type="PANTHER" id="PTHR43661">
    <property type="entry name" value="D-XYLONATE DEHYDRATASE"/>
    <property type="match status" value="1"/>
</dbReference>
<dbReference type="GeneID" id="24817751"/>
<dbReference type="SUPFAM" id="SSF143975">
    <property type="entry name" value="IlvD/EDD N-terminal domain-like"/>
    <property type="match status" value="1"/>
</dbReference>
<dbReference type="GO" id="GO:0005829">
    <property type="term" value="C:cytosol"/>
    <property type="evidence" value="ECO:0007669"/>
    <property type="project" value="TreeGrafter"/>
</dbReference>
<keyword evidence="6 15" id="KW-0460">Magnesium</keyword>
<keyword evidence="8 15" id="KW-0411">Iron-sulfur</keyword>
<evidence type="ECO:0000256" key="5">
    <source>
        <dbReference type="ARBA" id="ARBA00022723"/>
    </source>
</evidence>
<evidence type="ECO:0000256" key="14">
    <source>
        <dbReference type="ARBA" id="ARBA00029490"/>
    </source>
</evidence>
<dbReference type="PROSITE" id="PS00886">
    <property type="entry name" value="ILVD_EDD_1"/>
    <property type="match status" value="1"/>
</dbReference>
<evidence type="ECO:0000256" key="12">
    <source>
        <dbReference type="ARBA" id="ARBA00029436"/>
    </source>
</evidence>
<comment type="pathway">
    <text evidence="13 15">Amino-acid biosynthesis; L-isoleucine biosynthesis; L-isoleucine from 2-oxobutanoate: step 3/4.</text>
</comment>
<comment type="catalytic activity">
    <reaction evidence="15">
        <text>(2R,3R)-2,3-dihydroxy-3-methylpentanoate = (S)-3-methyl-2-oxopentanoate + H2O</text>
        <dbReference type="Rhea" id="RHEA:27694"/>
        <dbReference type="ChEBI" id="CHEBI:15377"/>
        <dbReference type="ChEBI" id="CHEBI:35146"/>
        <dbReference type="ChEBI" id="CHEBI:49258"/>
        <dbReference type="EC" id="4.2.1.9"/>
    </reaction>
</comment>
<dbReference type="InterPro" id="IPR056740">
    <property type="entry name" value="ILV_EDD_C"/>
</dbReference>
<dbReference type="GO" id="GO:0051537">
    <property type="term" value="F:2 iron, 2 sulfur cluster binding"/>
    <property type="evidence" value="ECO:0007669"/>
    <property type="project" value="UniProtKB-UniRule"/>
</dbReference>
<organism evidence="18 19">
    <name type="scientific">Candidatus Methanoplasma termitum</name>
    <dbReference type="NCBI Taxonomy" id="1577791"/>
    <lineage>
        <taxon>Archaea</taxon>
        <taxon>Methanobacteriati</taxon>
        <taxon>Thermoplasmatota</taxon>
        <taxon>Thermoplasmata</taxon>
        <taxon>Methanomassiliicoccales</taxon>
        <taxon>Methanomassiliicoccaceae</taxon>
        <taxon>Candidatus Methanoplasma</taxon>
    </lineage>
</organism>
<comment type="catalytic activity">
    <reaction evidence="11">
        <text>(2R)-2,3-dihydroxy-3-methylbutanoate = 3-methyl-2-oxobutanoate + H2O</text>
        <dbReference type="Rhea" id="RHEA:24809"/>
        <dbReference type="ChEBI" id="CHEBI:11851"/>
        <dbReference type="ChEBI" id="CHEBI:15377"/>
        <dbReference type="ChEBI" id="CHEBI:49072"/>
        <dbReference type="EC" id="4.2.1.9"/>
    </reaction>
    <physiologicalReaction direction="left-to-right" evidence="11">
        <dbReference type="Rhea" id="RHEA:24810"/>
    </physiologicalReaction>
</comment>
<dbReference type="InterPro" id="IPR004404">
    <property type="entry name" value="DihydroxyA_deHydtase"/>
</dbReference>
<keyword evidence="10 15" id="KW-0100">Branched-chain amino acid biosynthesis</keyword>
<evidence type="ECO:0000256" key="2">
    <source>
        <dbReference type="ARBA" id="ARBA00006486"/>
    </source>
</evidence>
<feature type="binding site" evidence="15">
    <location>
        <position position="439"/>
    </location>
    <ligand>
        <name>Mg(2+)</name>
        <dbReference type="ChEBI" id="CHEBI:18420"/>
    </ligand>
</feature>
<feature type="binding site" evidence="15">
    <location>
        <position position="78"/>
    </location>
    <ligand>
        <name>Mg(2+)</name>
        <dbReference type="ChEBI" id="CHEBI:18420"/>
    </ligand>
</feature>
<dbReference type="GO" id="GO:0004160">
    <property type="term" value="F:dihydroxy-acid dehydratase activity"/>
    <property type="evidence" value="ECO:0007669"/>
    <property type="project" value="UniProtKB-UniRule"/>
</dbReference>
<dbReference type="InterPro" id="IPR000581">
    <property type="entry name" value="ILV_EDD_N"/>
</dbReference>
<keyword evidence="3 15" id="KW-0028">Amino-acid biosynthesis</keyword>
<evidence type="ECO:0000256" key="8">
    <source>
        <dbReference type="ARBA" id="ARBA00023014"/>
    </source>
</evidence>
<comment type="cofactor">
    <cofactor evidence="1 15">
        <name>Mg(2+)</name>
        <dbReference type="ChEBI" id="CHEBI:18420"/>
    </cofactor>
</comment>
<dbReference type="NCBIfam" id="NF002068">
    <property type="entry name" value="PRK00911.1"/>
    <property type="match status" value="1"/>
</dbReference>
<evidence type="ECO:0000313" key="18">
    <source>
        <dbReference type="EMBL" id="AIZ55981.1"/>
    </source>
</evidence>
<comment type="pathway">
    <text evidence="12 15">Amino-acid biosynthesis; L-valine biosynthesis; L-valine from pyruvate: step 3/4.</text>
</comment>
<evidence type="ECO:0000256" key="13">
    <source>
        <dbReference type="ARBA" id="ARBA00029437"/>
    </source>
</evidence>
<dbReference type="EC" id="4.2.1.9" evidence="14 15"/>
<reference evidence="18 19" key="1">
    <citation type="journal article" date="2014" name="Appl. Environ. Microbiol.">
        <title>Comparative Genome Analysis of 'Candidatus Methanoplasma termitum' Indicates a New Mode of Energy Metabolism in the Seventh Order of Methanogens.</title>
        <authorList>
            <person name="Lang K."/>
            <person name="Schuldes J."/>
            <person name="Klingl A."/>
            <person name="Poehlein A."/>
            <person name="Daniel R."/>
            <person name="Brune A."/>
        </authorList>
    </citation>
    <scope>NUCLEOTIDE SEQUENCE [LARGE SCALE GENOMIC DNA]</scope>
    <source>
        <strain evidence="19">Mpt1</strain>
    </source>
</reference>
<comment type="cofactor">
    <cofactor evidence="15">
        <name>[2Fe-2S] cluster</name>
        <dbReference type="ChEBI" id="CHEBI:190135"/>
    </cofactor>
    <text evidence="15">Binds 1 [2Fe-2S] cluster per subunit. This cluster acts as a Lewis acid cofactor.</text>
</comment>
<evidence type="ECO:0000256" key="1">
    <source>
        <dbReference type="ARBA" id="ARBA00001946"/>
    </source>
</evidence>
<feature type="modified residue" description="N6-carboxylysine" evidence="15">
    <location>
        <position position="121"/>
    </location>
</feature>
<dbReference type="OrthoDB" id="8674at2157"/>
<keyword evidence="9 15" id="KW-0456">Lyase</keyword>
<evidence type="ECO:0000256" key="10">
    <source>
        <dbReference type="ARBA" id="ARBA00023304"/>
    </source>
</evidence>
<evidence type="ECO:0000313" key="19">
    <source>
        <dbReference type="Proteomes" id="UP000030787"/>
    </source>
</evidence>
<dbReference type="UniPathway" id="UPA00049">
    <property type="reaction ID" value="UER00061"/>
</dbReference>
<proteinExistence type="inferred from homology"/>
<dbReference type="Proteomes" id="UP000030787">
    <property type="component" value="Chromosome"/>
</dbReference>
<dbReference type="GO" id="GO:0009099">
    <property type="term" value="P:L-valine biosynthetic process"/>
    <property type="evidence" value="ECO:0007669"/>
    <property type="project" value="UniProtKB-UniRule"/>
</dbReference>
<dbReference type="NCBIfam" id="TIGR00110">
    <property type="entry name" value="ilvD"/>
    <property type="match status" value="1"/>
</dbReference>
<gene>
    <name evidence="15 18" type="primary">ilvD</name>
    <name evidence="18" type="ORF">Mpt1_c00760</name>
</gene>
<dbReference type="PROSITE" id="PS00887">
    <property type="entry name" value="ILVD_EDD_2"/>
    <property type="match status" value="1"/>
</dbReference>
<evidence type="ECO:0000259" key="16">
    <source>
        <dbReference type="Pfam" id="PF00920"/>
    </source>
</evidence>
<dbReference type="InterPro" id="IPR020558">
    <property type="entry name" value="DiOHA_6PGluconate_deHydtase_CS"/>
</dbReference>
<evidence type="ECO:0000256" key="7">
    <source>
        <dbReference type="ARBA" id="ARBA00023004"/>
    </source>
</evidence>
<dbReference type="STRING" id="1577791.Mpt1_c00760"/>
<dbReference type="SUPFAM" id="SSF52016">
    <property type="entry name" value="LeuD/IlvD-like"/>
    <property type="match status" value="1"/>
</dbReference>
<dbReference type="PANTHER" id="PTHR43661:SF3">
    <property type="entry name" value="D-XYLONATE DEHYDRATASE YAGF-RELATED"/>
    <property type="match status" value="1"/>
</dbReference>
<dbReference type="Pfam" id="PF00920">
    <property type="entry name" value="ILVD_EDD_N"/>
    <property type="match status" value="1"/>
</dbReference>
<dbReference type="UniPathway" id="UPA00047">
    <property type="reaction ID" value="UER00057"/>
</dbReference>
<dbReference type="RefSeq" id="WP_048111230.1">
    <property type="nucleotide sequence ID" value="NZ_CP010070.1"/>
</dbReference>
<keyword evidence="7 15" id="KW-0408">Iron</keyword>
<dbReference type="KEGG" id="mear:Mpt1_c00760"/>
<sequence length="548" mass="58353">MRSEVVRKGIESAPARSLLRADGLTDEDFEKPFIGIANSWNDIIPGHLHLNELSEAVKEGIIEAGGKPFMFGVPGICDGIAMGHNGMRYSLISRDVISDCCEVVVEGHAFDGWVGITNCDKITPGMLMAAGRMNLPAIMVTGGAMEPGRLDGKDLDLQSVFEALGSYSAGTVDENFVRTIECAACPGKGSCSGLFTANSMACLTEVMGMSLTGCGTSLAVDGKKLAIARETGKRIVELVKKDIKPRDIVSMKSLRNAVRIDMAIGGSTNTALHIPAISKEFGQNITLDDFDKISREIPHITSIRPSGIYSMKDLDSAGGMPAVLNRLKDFMEDAPTAGGKSIMQIAKEAKVLNDEVLRPLNNPFHKQGGIAILKGNLAPQGSVVKQVAVSEKMMKFTGKARVFDSESDATAAIKSGKIVSGDVIVIRYEGPKGAPGMPEMLSPTSLIMGRGLGDSVALITDGRFSGATRGGAIGHVSPEAYEKGPISAVKDGDIIEIDIKERKLNVKISDAEMKERLSKVKIVERPVTGVQKKYRKLVTNGANGAYLE</sequence>
<evidence type="ECO:0000256" key="6">
    <source>
        <dbReference type="ARBA" id="ARBA00022842"/>
    </source>
</evidence>